<name>A0A0C3JG45_PISTI</name>
<dbReference type="OrthoDB" id="5303367at2759"/>
<organism evidence="2 3">
    <name type="scientific">Pisolithus tinctorius Marx 270</name>
    <dbReference type="NCBI Taxonomy" id="870435"/>
    <lineage>
        <taxon>Eukaryota</taxon>
        <taxon>Fungi</taxon>
        <taxon>Dikarya</taxon>
        <taxon>Basidiomycota</taxon>
        <taxon>Agaricomycotina</taxon>
        <taxon>Agaricomycetes</taxon>
        <taxon>Agaricomycetidae</taxon>
        <taxon>Boletales</taxon>
        <taxon>Sclerodermatineae</taxon>
        <taxon>Pisolithaceae</taxon>
        <taxon>Pisolithus</taxon>
    </lineage>
</organism>
<gene>
    <name evidence="2" type="ORF">M404DRAFT_239798</name>
</gene>
<dbReference type="HOGENOM" id="CLU_000288_138_0_1"/>
<dbReference type="Pfam" id="PF06985">
    <property type="entry name" value="HET"/>
    <property type="match status" value="1"/>
</dbReference>
<sequence length="321" mass="37410">MTQLMGMAGPARNEIRRRAGYEKIIKSCEQAKKDGYRWIWIDTCCIDKRSSAELSEAINSMYQWYHESQKCYAHLNDVCGTFFPSEQDLSKFNKANGWPEWFLRGWTLQELIAPKQVEFFNKDWVPIGDKGSLAETLEKITQIPIDVLRDGLNRRHFCVAQLMSWAADRKTTRVEDRAYSLLGLFGVDMPKFYGEGKKAFQRLQLEIIQRYYCDHSIFAWNSKRQFDWLGDVLADDPSYFRGCHDVEKVELDQSSSRGRLVCLRSRGHTLRQQLAVFPLTSSYIGLPRLLRKPDHHRFQISWIWLLQDSCCYTLPTLAPGA</sequence>
<evidence type="ECO:0000259" key="1">
    <source>
        <dbReference type="Pfam" id="PF06985"/>
    </source>
</evidence>
<reference evidence="3" key="2">
    <citation type="submission" date="2015-01" db="EMBL/GenBank/DDBJ databases">
        <title>Evolutionary Origins and Diversification of the Mycorrhizal Mutualists.</title>
        <authorList>
            <consortium name="DOE Joint Genome Institute"/>
            <consortium name="Mycorrhizal Genomics Consortium"/>
            <person name="Kohler A."/>
            <person name="Kuo A."/>
            <person name="Nagy L.G."/>
            <person name="Floudas D."/>
            <person name="Copeland A."/>
            <person name="Barry K.W."/>
            <person name="Cichocki N."/>
            <person name="Veneault-Fourrey C."/>
            <person name="LaButti K."/>
            <person name="Lindquist E.A."/>
            <person name="Lipzen A."/>
            <person name="Lundell T."/>
            <person name="Morin E."/>
            <person name="Murat C."/>
            <person name="Riley R."/>
            <person name="Ohm R."/>
            <person name="Sun H."/>
            <person name="Tunlid A."/>
            <person name="Henrissat B."/>
            <person name="Grigoriev I.V."/>
            <person name="Hibbett D.S."/>
            <person name="Martin F."/>
        </authorList>
    </citation>
    <scope>NUCLEOTIDE SEQUENCE [LARGE SCALE GENOMIC DNA]</scope>
    <source>
        <strain evidence="3">Marx 270</strain>
    </source>
</reference>
<dbReference type="AlphaFoldDB" id="A0A0C3JG45"/>
<evidence type="ECO:0000313" key="3">
    <source>
        <dbReference type="Proteomes" id="UP000054217"/>
    </source>
</evidence>
<evidence type="ECO:0000313" key="2">
    <source>
        <dbReference type="EMBL" id="KIN96601.1"/>
    </source>
</evidence>
<keyword evidence="3" id="KW-1185">Reference proteome</keyword>
<proteinExistence type="predicted"/>
<accession>A0A0C3JG45</accession>
<dbReference type="InterPro" id="IPR010730">
    <property type="entry name" value="HET"/>
</dbReference>
<dbReference type="Proteomes" id="UP000054217">
    <property type="component" value="Unassembled WGS sequence"/>
</dbReference>
<protein>
    <recommendedName>
        <fullName evidence="1">Heterokaryon incompatibility domain-containing protein</fullName>
    </recommendedName>
</protein>
<dbReference type="STRING" id="870435.A0A0C3JG45"/>
<dbReference type="PANTHER" id="PTHR10622:SF12">
    <property type="entry name" value="HET DOMAIN-CONTAINING PROTEIN"/>
    <property type="match status" value="1"/>
</dbReference>
<reference evidence="2 3" key="1">
    <citation type="submission" date="2014-04" db="EMBL/GenBank/DDBJ databases">
        <authorList>
            <consortium name="DOE Joint Genome Institute"/>
            <person name="Kuo A."/>
            <person name="Kohler A."/>
            <person name="Costa M.D."/>
            <person name="Nagy L.G."/>
            <person name="Floudas D."/>
            <person name="Copeland A."/>
            <person name="Barry K.W."/>
            <person name="Cichocki N."/>
            <person name="Veneault-Fourrey C."/>
            <person name="LaButti K."/>
            <person name="Lindquist E.A."/>
            <person name="Lipzen A."/>
            <person name="Lundell T."/>
            <person name="Morin E."/>
            <person name="Murat C."/>
            <person name="Sun H."/>
            <person name="Tunlid A."/>
            <person name="Henrissat B."/>
            <person name="Grigoriev I.V."/>
            <person name="Hibbett D.S."/>
            <person name="Martin F."/>
            <person name="Nordberg H.P."/>
            <person name="Cantor M.N."/>
            <person name="Hua S.X."/>
        </authorList>
    </citation>
    <scope>NUCLEOTIDE SEQUENCE [LARGE SCALE GENOMIC DNA]</scope>
    <source>
        <strain evidence="2 3">Marx 270</strain>
    </source>
</reference>
<feature type="domain" description="Heterokaryon incompatibility" evidence="1">
    <location>
        <begin position="26"/>
        <end position="76"/>
    </location>
</feature>
<dbReference type="EMBL" id="KN832043">
    <property type="protein sequence ID" value="KIN96601.1"/>
    <property type="molecule type" value="Genomic_DNA"/>
</dbReference>
<dbReference type="PANTHER" id="PTHR10622">
    <property type="entry name" value="HET DOMAIN-CONTAINING PROTEIN"/>
    <property type="match status" value="1"/>
</dbReference>
<dbReference type="InParanoid" id="A0A0C3JG45"/>